<evidence type="ECO:0000259" key="1">
    <source>
        <dbReference type="Pfam" id="PF09836"/>
    </source>
</evidence>
<organism evidence="3 4">
    <name type="scientific">Shewanella gelidii</name>
    <dbReference type="NCBI Taxonomy" id="1642821"/>
    <lineage>
        <taxon>Bacteria</taxon>
        <taxon>Pseudomonadati</taxon>
        <taxon>Pseudomonadota</taxon>
        <taxon>Gammaproteobacteria</taxon>
        <taxon>Alteromonadales</taxon>
        <taxon>Shewanellaceae</taxon>
        <taxon>Shewanella</taxon>
    </lineage>
</organism>
<dbReference type="InterPro" id="IPR018640">
    <property type="entry name" value="DUF2063"/>
</dbReference>
<dbReference type="Gene3D" id="3.90.930.50">
    <property type="match status" value="1"/>
</dbReference>
<evidence type="ECO:0000313" key="3">
    <source>
        <dbReference type="EMBL" id="GGI75882.1"/>
    </source>
</evidence>
<dbReference type="Gene3D" id="1.10.150.690">
    <property type="entry name" value="DUF2063"/>
    <property type="match status" value="1"/>
</dbReference>
<sequence>MEFKQVQQSFMEHIRDPNKPMPEGVESRRMQIYRDLFFNNIDGFISSGFPVLKSLYRQEDWLVLVRKFFVEHDCKTPVFIEIAEEFLQFLQNEYQPTDVDPVFMLELAHYEWLELVVSVAQTNPHHAPVAPMEVTSVALCLSQNAKIAQYSYEVQHIRADYQPVEPTDSPQFFCIYLDSDEDVKFLQLNPLSAQVLALIEELQVTNFEAIMQWLIESYPTFESHVLEQGCVTLLHQMAQKGILKQSI</sequence>
<dbReference type="Pfam" id="PF09836">
    <property type="entry name" value="DUF2063"/>
    <property type="match status" value="1"/>
</dbReference>
<accession>A0A917N7V9</accession>
<dbReference type="Proteomes" id="UP000613743">
    <property type="component" value="Unassembled WGS sequence"/>
</dbReference>
<dbReference type="EMBL" id="BMPZ01000002">
    <property type="protein sequence ID" value="GGI75882.1"/>
    <property type="molecule type" value="Genomic_DNA"/>
</dbReference>
<dbReference type="AlphaFoldDB" id="A0A917N7V9"/>
<evidence type="ECO:0000259" key="2">
    <source>
        <dbReference type="Pfam" id="PF22106"/>
    </source>
</evidence>
<evidence type="ECO:0000313" key="4">
    <source>
        <dbReference type="Proteomes" id="UP000613743"/>
    </source>
</evidence>
<reference evidence="3" key="2">
    <citation type="submission" date="2020-09" db="EMBL/GenBank/DDBJ databases">
        <authorList>
            <person name="Sun Q."/>
            <person name="Ohkuma M."/>
        </authorList>
    </citation>
    <scope>NUCLEOTIDE SEQUENCE</scope>
    <source>
        <strain evidence="3">JCM 30804</strain>
    </source>
</reference>
<dbReference type="RefSeq" id="WP_188918786.1">
    <property type="nucleotide sequence ID" value="NZ_BMPZ01000002.1"/>
</dbReference>
<feature type="domain" description="Putative DNA-binding" evidence="1">
    <location>
        <begin position="5"/>
        <end position="90"/>
    </location>
</feature>
<reference evidence="3" key="1">
    <citation type="journal article" date="2014" name="Int. J. Syst. Evol. Microbiol.">
        <title>Complete genome sequence of Corynebacterium casei LMG S-19264T (=DSM 44701T), isolated from a smear-ripened cheese.</title>
        <authorList>
            <consortium name="US DOE Joint Genome Institute (JGI-PGF)"/>
            <person name="Walter F."/>
            <person name="Albersmeier A."/>
            <person name="Kalinowski J."/>
            <person name="Ruckert C."/>
        </authorList>
    </citation>
    <scope>NUCLEOTIDE SEQUENCE</scope>
    <source>
        <strain evidence="3">JCM 30804</strain>
    </source>
</reference>
<proteinExistence type="predicted"/>
<keyword evidence="4" id="KW-1185">Reference proteome</keyword>
<dbReference type="InterPro" id="IPR054098">
    <property type="entry name" value="NGO1945-like_C"/>
</dbReference>
<feature type="domain" description="NGO1945-like C-terminal" evidence="2">
    <location>
        <begin position="145"/>
        <end position="237"/>
    </location>
</feature>
<comment type="caution">
    <text evidence="3">The sequence shown here is derived from an EMBL/GenBank/DDBJ whole genome shotgun (WGS) entry which is preliminary data.</text>
</comment>
<dbReference type="InterPro" id="IPR044922">
    <property type="entry name" value="DUF2063_N_sf"/>
</dbReference>
<dbReference type="Pfam" id="PF22106">
    <property type="entry name" value="NGO1945_C"/>
    <property type="match status" value="1"/>
</dbReference>
<name>A0A917N7V9_9GAMM</name>
<gene>
    <name evidence="3" type="ORF">GCM10009332_11640</name>
</gene>
<protein>
    <submittedName>
        <fullName evidence="3">DUF2063 domain-containing protein</fullName>
    </submittedName>
</protein>